<evidence type="ECO:0000256" key="3">
    <source>
        <dbReference type="ARBA" id="ARBA00022553"/>
    </source>
</evidence>
<organism evidence="10 11">
    <name type="scientific">Chiayiivirga flava</name>
    <dbReference type="NCBI Taxonomy" id="659595"/>
    <lineage>
        <taxon>Bacteria</taxon>
        <taxon>Pseudomonadati</taxon>
        <taxon>Pseudomonadota</taxon>
        <taxon>Gammaproteobacteria</taxon>
        <taxon>Lysobacterales</taxon>
        <taxon>Lysobacteraceae</taxon>
        <taxon>Chiayiivirga</taxon>
    </lineage>
</organism>
<comment type="caution">
    <text evidence="10">The sequence shown here is derived from an EMBL/GenBank/DDBJ whole genome shotgun (WGS) entry which is preliminary data.</text>
</comment>
<feature type="transmembrane region" description="Helical" evidence="8">
    <location>
        <begin position="86"/>
        <end position="106"/>
    </location>
</feature>
<keyword evidence="8" id="KW-1133">Transmembrane helix</keyword>
<keyword evidence="3" id="KW-0597">Phosphoprotein</keyword>
<dbReference type="CDD" id="cd00130">
    <property type="entry name" value="PAS"/>
    <property type="match status" value="1"/>
</dbReference>
<dbReference type="EMBL" id="JACHHP010000001">
    <property type="protein sequence ID" value="MBB5206919.1"/>
    <property type="molecule type" value="Genomic_DNA"/>
</dbReference>
<dbReference type="EC" id="2.7.13.3" evidence="2"/>
<dbReference type="AlphaFoldDB" id="A0A7W8FZ82"/>
<dbReference type="InterPro" id="IPR011495">
    <property type="entry name" value="Sig_transdc_His_kin_sub2_dim/P"/>
</dbReference>
<evidence type="ECO:0000313" key="10">
    <source>
        <dbReference type="EMBL" id="MBB5206919.1"/>
    </source>
</evidence>
<dbReference type="SUPFAM" id="SSF55785">
    <property type="entry name" value="PYP-like sensor domain (PAS domain)"/>
    <property type="match status" value="1"/>
</dbReference>
<keyword evidence="8" id="KW-0812">Transmembrane</keyword>
<feature type="domain" description="PAS" evidence="9">
    <location>
        <begin position="119"/>
        <end position="164"/>
    </location>
</feature>
<keyword evidence="6" id="KW-0418">Kinase</keyword>
<keyword evidence="11" id="KW-1185">Reference proteome</keyword>
<evidence type="ECO:0000256" key="6">
    <source>
        <dbReference type="ARBA" id="ARBA00022777"/>
    </source>
</evidence>
<dbReference type="GO" id="GO:0005524">
    <property type="term" value="F:ATP binding"/>
    <property type="evidence" value="ECO:0007669"/>
    <property type="project" value="UniProtKB-KW"/>
</dbReference>
<proteinExistence type="predicted"/>
<keyword evidence="8" id="KW-0472">Membrane</keyword>
<dbReference type="InterPro" id="IPR036890">
    <property type="entry name" value="HATPase_C_sf"/>
</dbReference>
<evidence type="ECO:0000256" key="2">
    <source>
        <dbReference type="ARBA" id="ARBA00012438"/>
    </source>
</evidence>
<sequence>MSRALAPLAVFLLAKLLFFGALYVWWSDTREARALAAEVRAEGEHLGALVATHRDPVVQTSRARLQGLLAQGRSAESDAWDWLEPVLLLASVVLFTAVLALAWVQLQRARRVGRRADEAMRSLQSLLSAAPFAFMAWNSRRGMILWSDAAERMFGLARADVLGRPLPQALERLRALEECTRSDQHDGATPAGVAMDLQDIGGASLHAHVSISRLPTSGDGSDTVAAVIEDVTPRRLQEARRLDAVRAQRDALVREVHHRIKNHLQGVAGLLRQHLAGKPLLQPLLEVATAQVLTIAAVHGLQGEVGGGELNLRMLLARIASSISGIMHAPIEMVDQCNALGDLTVTEEEAVPVAMVLNEVLMNAVKHRAPIDGDATVRIAASRNGDDALIAVSNPGFLPPRFNLALGVHVGTGLGLVKSLLPQRGAGLDIVEDGHRVIARLQLSTPHVLSPPVAIEQESPA</sequence>
<dbReference type="InterPro" id="IPR035965">
    <property type="entry name" value="PAS-like_dom_sf"/>
</dbReference>
<evidence type="ECO:0000256" key="8">
    <source>
        <dbReference type="SAM" id="Phobius"/>
    </source>
</evidence>
<dbReference type="Pfam" id="PF00989">
    <property type="entry name" value="PAS"/>
    <property type="match status" value="1"/>
</dbReference>
<dbReference type="GO" id="GO:0004673">
    <property type="term" value="F:protein histidine kinase activity"/>
    <property type="evidence" value="ECO:0007669"/>
    <property type="project" value="UniProtKB-EC"/>
</dbReference>
<dbReference type="PROSITE" id="PS50112">
    <property type="entry name" value="PAS"/>
    <property type="match status" value="1"/>
</dbReference>
<dbReference type="Proteomes" id="UP000521199">
    <property type="component" value="Unassembled WGS sequence"/>
</dbReference>
<keyword evidence="5" id="KW-0547">Nucleotide-binding</keyword>
<dbReference type="NCBIfam" id="TIGR00229">
    <property type="entry name" value="sensory_box"/>
    <property type="match status" value="1"/>
</dbReference>
<name>A0A7W8FZ82_9GAMM</name>
<dbReference type="Pfam" id="PF07568">
    <property type="entry name" value="HisKA_2"/>
    <property type="match status" value="1"/>
</dbReference>
<protein>
    <recommendedName>
        <fullName evidence="2">histidine kinase</fullName>
        <ecNumber evidence="2">2.7.13.3</ecNumber>
    </recommendedName>
</protein>
<keyword evidence="4" id="KW-0808">Transferase</keyword>
<dbReference type="Gene3D" id="3.30.565.10">
    <property type="entry name" value="Histidine kinase-like ATPase, C-terminal domain"/>
    <property type="match status" value="1"/>
</dbReference>
<dbReference type="Gene3D" id="3.30.450.20">
    <property type="entry name" value="PAS domain"/>
    <property type="match status" value="1"/>
</dbReference>
<keyword evidence="7" id="KW-0067">ATP-binding</keyword>
<evidence type="ECO:0000259" key="9">
    <source>
        <dbReference type="PROSITE" id="PS50112"/>
    </source>
</evidence>
<dbReference type="PANTHER" id="PTHR41523">
    <property type="entry name" value="TWO-COMPONENT SYSTEM SENSOR PROTEIN"/>
    <property type="match status" value="1"/>
</dbReference>
<evidence type="ECO:0000313" key="11">
    <source>
        <dbReference type="Proteomes" id="UP000521199"/>
    </source>
</evidence>
<evidence type="ECO:0000256" key="4">
    <source>
        <dbReference type="ARBA" id="ARBA00022679"/>
    </source>
</evidence>
<comment type="catalytic activity">
    <reaction evidence="1">
        <text>ATP + protein L-histidine = ADP + protein N-phospho-L-histidine.</text>
        <dbReference type="EC" id="2.7.13.3"/>
    </reaction>
</comment>
<evidence type="ECO:0000256" key="7">
    <source>
        <dbReference type="ARBA" id="ARBA00022840"/>
    </source>
</evidence>
<dbReference type="PANTHER" id="PTHR41523:SF8">
    <property type="entry name" value="ETHYLENE RESPONSE SENSOR PROTEIN"/>
    <property type="match status" value="1"/>
</dbReference>
<evidence type="ECO:0000256" key="5">
    <source>
        <dbReference type="ARBA" id="ARBA00022741"/>
    </source>
</evidence>
<dbReference type="InterPro" id="IPR013767">
    <property type="entry name" value="PAS_fold"/>
</dbReference>
<accession>A0A7W8FZ82</accession>
<dbReference type="SUPFAM" id="SSF55874">
    <property type="entry name" value="ATPase domain of HSP90 chaperone/DNA topoisomerase II/histidine kinase"/>
    <property type="match status" value="1"/>
</dbReference>
<dbReference type="SMART" id="SM00091">
    <property type="entry name" value="PAS"/>
    <property type="match status" value="1"/>
</dbReference>
<dbReference type="RefSeq" id="WP_183959346.1">
    <property type="nucleotide sequence ID" value="NZ_JACHHP010000001.1"/>
</dbReference>
<dbReference type="InterPro" id="IPR000014">
    <property type="entry name" value="PAS"/>
</dbReference>
<gene>
    <name evidence="10" type="ORF">HNQ52_000435</name>
</gene>
<evidence type="ECO:0000256" key="1">
    <source>
        <dbReference type="ARBA" id="ARBA00000085"/>
    </source>
</evidence>
<dbReference type="GO" id="GO:0006355">
    <property type="term" value="P:regulation of DNA-templated transcription"/>
    <property type="evidence" value="ECO:0007669"/>
    <property type="project" value="InterPro"/>
</dbReference>
<feature type="transmembrane region" description="Helical" evidence="8">
    <location>
        <begin position="7"/>
        <end position="26"/>
    </location>
</feature>
<reference evidence="10 11" key="1">
    <citation type="submission" date="2020-08" db="EMBL/GenBank/DDBJ databases">
        <title>Genomic Encyclopedia of Type Strains, Phase IV (KMG-IV): sequencing the most valuable type-strain genomes for metagenomic binning, comparative biology and taxonomic classification.</title>
        <authorList>
            <person name="Goeker M."/>
        </authorList>
    </citation>
    <scope>NUCLEOTIDE SEQUENCE [LARGE SCALE GENOMIC DNA]</scope>
    <source>
        <strain evidence="10 11">DSM 24163</strain>
    </source>
</reference>